<dbReference type="AlphaFoldDB" id="H5TNQ9"/>
<protein>
    <submittedName>
        <fullName evidence="2">Hydrolase</fullName>
    </submittedName>
</protein>
<dbReference type="Proteomes" id="UP000005038">
    <property type="component" value="Unassembled WGS sequence"/>
</dbReference>
<dbReference type="PANTHER" id="PTHR43433:SF5">
    <property type="entry name" value="AB HYDROLASE-1 DOMAIN-CONTAINING PROTEIN"/>
    <property type="match status" value="1"/>
</dbReference>
<keyword evidence="3" id="KW-1185">Reference proteome</keyword>
<dbReference type="EMBL" id="BAFB01000141">
    <property type="protein sequence ID" value="GAB35117.1"/>
    <property type="molecule type" value="Genomic_DNA"/>
</dbReference>
<evidence type="ECO:0000313" key="3">
    <source>
        <dbReference type="Proteomes" id="UP000005038"/>
    </source>
</evidence>
<dbReference type="InterPro" id="IPR029058">
    <property type="entry name" value="AB_hydrolase_fold"/>
</dbReference>
<keyword evidence="2" id="KW-0378">Hydrolase</keyword>
<comment type="caution">
    <text evidence="2">The sequence shown here is derived from an EMBL/GenBank/DDBJ whole genome shotgun (WGS) entry which is preliminary data.</text>
</comment>
<dbReference type="InterPro" id="IPR000073">
    <property type="entry name" value="AB_hydrolase_1"/>
</dbReference>
<dbReference type="SUPFAM" id="SSF53474">
    <property type="entry name" value="alpha/beta-Hydrolases"/>
    <property type="match status" value="1"/>
</dbReference>
<organism evidence="2 3">
    <name type="scientific">Gordonia otitidis (strain DSM 44809 / CCUG 52243 / JCM 12355 / NBRC 100426 / IFM 10032)</name>
    <dbReference type="NCBI Taxonomy" id="1108044"/>
    <lineage>
        <taxon>Bacteria</taxon>
        <taxon>Bacillati</taxon>
        <taxon>Actinomycetota</taxon>
        <taxon>Actinomycetes</taxon>
        <taxon>Mycobacteriales</taxon>
        <taxon>Gordoniaceae</taxon>
        <taxon>Gordonia</taxon>
    </lineage>
</organism>
<proteinExistence type="predicted"/>
<dbReference type="Gene3D" id="3.40.50.1820">
    <property type="entry name" value="alpha/beta hydrolase"/>
    <property type="match status" value="1"/>
</dbReference>
<dbReference type="PANTHER" id="PTHR43433">
    <property type="entry name" value="HYDROLASE, ALPHA/BETA FOLD FAMILY PROTEIN"/>
    <property type="match status" value="1"/>
</dbReference>
<dbReference type="GO" id="GO:0016787">
    <property type="term" value="F:hydrolase activity"/>
    <property type="evidence" value="ECO:0007669"/>
    <property type="project" value="UniProtKB-KW"/>
</dbReference>
<gene>
    <name evidence="2" type="ORF">GOOTI_141_00060</name>
</gene>
<sequence>MTASLTDGPLTGRLVPVQEYHEISRTSDGTRLAVQVRGSGPVLLLLPGQANNHHWWDRTRNDFARDHTTVTFDYRGTGDSDSPDGDYSTQLFARDALSVLDSLSIGRFDVYGTSMGGRTAQWIAIAAPHRVRRLVLGCTTPGGSHARERDPDIRRALAGPDATQVMTDLMYTPAWQATHPGPYTVLGDPTMSARARRQHLRASDSHDAWARLPEIAAPTLILHGSDDQFAPVVNAQILADAIPDATTHVFDGARHAYFDEYRAQASPLVLDFLDDAPGVHTTG</sequence>
<dbReference type="RefSeq" id="WP_007239341.1">
    <property type="nucleotide sequence ID" value="NZ_BAFB01000141.1"/>
</dbReference>
<reference evidence="2" key="1">
    <citation type="submission" date="2012-02" db="EMBL/GenBank/DDBJ databases">
        <title>Whole genome shotgun sequence of Gordonia otitidis NBRC 100426.</title>
        <authorList>
            <person name="Yoshida I."/>
            <person name="Hosoyama A."/>
            <person name="Tsuchikane K."/>
            <person name="Katsumata H."/>
            <person name="Yamazaki S."/>
            <person name="Fujita N."/>
        </authorList>
    </citation>
    <scope>NUCLEOTIDE SEQUENCE [LARGE SCALE GENOMIC DNA]</scope>
    <source>
        <strain evidence="2">NBRC 100426</strain>
    </source>
</reference>
<evidence type="ECO:0000313" key="2">
    <source>
        <dbReference type="EMBL" id="GAB35117.1"/>
    </source>
</evidence>
<dbReference type="PRINTS" id="PR00111">
    <property type="entry name" value="ABHYDROLASE"/>
</dbReference>
<evidence type="ECO:0000259" key="1">
    <source>
        <dbReference type="Pfam" id="PF00561"/>
    </source>
</evidence>
<dbReference type="OrthoDB" id="495620at2"/>
<accession>H5TNQ9</accession>
<dbReference type="InterPro" id="IPR050471">
    <property type="entry name" value="AB_hydrolase"/>
</dbReference>
<feature type="domain" description="AB hydrolase-1" evidence="1">
    <location>
        <begin position="41"/>
        <end position="259"/>
    </location>
</feature>
<dbReference type="STRING" id="1108044.GOOTI_141_00060"/>
<name>H5TNQ9_GORO1</name>
<dbReference type="Pfam" id="PF00561">
    <property type="entry name" value="Abhydrolase_1"/>
    <property type="match status" value="1"/>
</dbReference>